<keyword evidence="6 12" id="KW-0489">Methyltransferase</keyword>
<evidence type="ECO:0000256" key="7">
    <source>
        <dbReference type="ARBA" id="ARBA00022679"/>
    </source>
</evidence>
<dbReference type="InterPro" id="IPR000682">
    <property type="entry name" value="PCMT"/>
</dbReference>
<keyword evidence="8" id="KW-0949">S-adenosyl-L-methionine</keyword>
<keyword evidence="13" id="KW-1185">Reference proteome</keyword>
<dbReference type="RefSeq" id="WP_196197027.1">
    <property type="nucleotide sequence ID" value="NZ_JADPRT010000013.1"/>
</dbReference>
<dbReference type="GO" id="GO:0032259">
    <property type="term" value="P:methylation"/>
    <property type="evidence" value="ECO:0007669"/>
    <property type="project" value="UniProtKB-KW"/>
</dbReference>
<dbReference type="EC" id="2.1.1.77" evidence="3"/>
<evidence type="ECO:0000256" key="3">
    <source>
        <dbReference type="ARBA" id="ARBA00011890"/>
    </source>
</evidence>
<dbReference type="Proteomes" id="UP000657385">
    <property type="component" value="Unassembled WGS sequence"/>
</dbReference>
<dbReference type="Pfam" id="PF01135">
    <property type="entry name" value="PCMT"/>
    <property type="match status" value="1"/>
</dbReference>
<proteinExistence type="inferred from homology"/>
<evidence type="ECO:0000256" key="11">
    <source>
        <dbReference type="ARBA" id="ARBA00031350"/>
    </source>
</evidence>
<evidence type="ECO:0000256" key="1">
    <source>
        <dbReference type="ARBA" id="ARBA00004496"/>
    </source>
</evidence>
<evidence type="ECO:0000313" key="12">
    <source>
        <dbReference type="EMBL" id="MBF9071871.1"/>
    </source>
</evidence>
<evidence type="ECO:0000256" key="6">
    <source>
        <dbReference type="ARBA" id="ARBA00022603"/>
    </source>
</evidence>
<reference evidence="12" key="1">
    <citation type="submission" date="2020-11" db="EMBL/GenBank/DDBJ databases">
        <title>Isolation and identification of active actinomycetes.</title>
        <authorList>
            <person name="Yu B."/>
        </authorList>
    </citation>
    <scope>NUCLEOTIDE SEQUENCE</scope>
    <source>
        <strain evidence="12">NEAU-YB345</strain>
    </source>
</reference>
<dbReference type="GO" id="GO:0005737">
    <property type="term" value="C:cytoplasm"/>
    <property type="evidence" value="ECO:0007669"/>
    <property type="project" value="UniProtKB-SubCell"/>
</dbReference>
<dbReference type="PANTHER" id="PTHR11579">
    <property type="entry name" value="PROTEIN-L-ISOASPARTATE O-METHYLTRANSFERASE"/>
    <property type="match status" value="1"/>
</dbReference>
<gene>
    <name evidence="12" type="ORF">I2501_27990</name>
</gene>
<evidence type="ECO:0000256" key="8">
    <source>
        <dbReference type="ARBA" id="ARBA00022691"/>
    </source>
</evidence>
<dbReference type="InterPro" id="IPR029063">
    <property type="entry name" value="SAM-dependent_MTases_sf"/>
</dbReference>
<comment type="subcellular location">
    <subcellularLocation>
        <location evidence="1">Cytoplasm</location>
    </subcellularLocation>
</comment>
<dbReference type="CDD" id="cd02440">
    <property type="entry name" value="AdoMet_MTases"/>
    <property type="match status" value="1"/>
</dbReference>
<name>A0A931FHI5_9ACTN</name>
<dbReference type="AlphaFoldDB" id="A0A931FHI5"/>
<dbReference type="GO" id="GO:0004719">
    <property type="term" value="F:protein-L-isoaspartate (D-aspartate) O-methyltransferase activity"/>
    <property type="evidence" value="ECO:0007669"/>
    <property type="project" value="UniProtKB-EC"/>
</dbReference>
<dbReference type="EMBL" id="JADPRT010000013">
    <property type="protein sequence ID" value="MBF9071871.1"/>
    <property type="molecule type" value="Genomic_DNA"/>
</dbReference>
<dbReference type="PANTHER" id="PTHR11579:SF0">
    <property type="entry name" value="PROTEIN-L-ISOASPARTATE(D-ASPARTATE) O-METHYLTRANSFERASE"/>
    <property type="match status" value="1"/>
</dbReference>
<keyword evidence="5" id="KW-0963">Cytoplasm</keyword>
<evidence type="ECO:0000256" key="10">
    <source>
        <dbReference type="ARBA" id="ARBA00031323"/>
    </source>
</evidence>
<comment type="caution">
    <text evidence="12">The sequence shown here is derived from an EMBL/GenBank/DDBJ whole genome shotgun (WGS) entry which is preliminary data.</text>
</comment>
<evidence type="ECO:0000313" key="13">
    <source>
        <dbReference type="Proteomes" id="UP000657385"/>
    </source>
</evidence>
<sequence>MTWSDLTRALVESGALTEEWAPVFERVPRSPFLPDAVYPKWDGEPVSRSADPERWQELAESDRVLITQFDDGEADGDRTPTSSSSMPTVVAQMFSCLGEVRGLNVLDVGTGTGWTTALAAAAGASVTSVEVDPRVGERAAQALEKAGVRAMLTIGDATRPLGTGRVFDRVHATAAVRRIPQAWINQTRPGGVIVTPYGTDYCNGAVLRLEVADDGSASGRFSDGVSFMWVRSQRPEHLPARNLDGIRYRPSAFDPRDLAKNHAATFAVGLHLPGVRSRERWSDTIEWATGFSEVWDQDSFAHCRYADWDAPHAAAEQGPRDLWHEIQTAYAWWEAEGSPGLNRLGLTVTPDGEHRTWLDSPANVLTKH</sequence>
<protein>
    <recommendedName>
        <fullName evidence="4">Protein-L-isoaspartate O-methyltransferase</fullName>
        <ecNumber evidence="3">2.1.1.77</ecNumber>
    </recommendedName>
    <alternativeName>
        <fullName evidence="11">L-isoaspartyl protein carboxyl methyltransferase</fullName>
    </alternativeName>
    <alternativeName>
        <fullName evidence="9">Protein L-isoaspartyl methyltransferase</fullName>
    </alternativeName>
    <alternativeName>
        <fullName evidence="10">Protein-beta-aspartate methyltransferase</fullName>
    </alternativeName>
</protein>
<dbReference type="SUPFAM" id="SSF53335">
    <property type="entry name" value="S-adenosyl-L-methionine-dependent methyltransferases"/>
    <property type="match status" value="1"/>
</dbReference>
<evidence type="ECO:0000256" key="4">
    <source>
        <dbReference type="ARBA" id="ARBA00013346"/>
    </source>
</evidence>
<evidence type="ECO:0000256" key="9">
    <source>
        <dbReference type="ARBA" id="ARBA00030757"/>
    </source>
</evidence>
<evidence type="ECO:0000256" key="5">
    <source>
        <dbReference type="ARBA" id="ARBA00022490"/>
    </source>
</evidence>
<evidence type="ECO:0000256" key="2">
    <source>
        <dbReference type="ARBA" id="ARBA00005369"/>
    </source>
</evidence>
<organism evidence="12 13">
    <name type="scientific">Streptacidiphilus fuscans</name>
    <dbReference type="NCBI Taxonomy" id="2789292"/>
    <lineage>
        <taxon>Bacteria</taxon>
        <taxon>Bacillati</taxon>
        <taxon>Actinomycetota</taxon>
        <taxon>Actinomycetes</taxon>
        <taxon>Kitasatosporales</taxon>
        <taxon>Streptomycetaceae</taxon>
        <taxon>Streptacidiphilus</taxon>
    </lineage>
</organism>
<comment type="similarity">
    <text evidence="2">Belongs to the methyltransferase superfamily. L-isoaspartyl/D-aspartyl protein methyltransferase family.</text>
</comment>
<dbReference type="Gene3D" id="3.40.50.150">
    <property type="entry name" value="Vaccinia Virus protein VP39"/>
    <property type="match status" value="1"/>
</dbReference>
<keyword evidence="7" id="KW-0808">Transferase</keyword>
<accession>A0A931FHI5</accession>